<keyword evidence="2" id="KW-1185">Reference proteome</keyword>
<name>A0A4R2CY36_SHIGR</name>
<accession>A0A4R2CY36</accession>
<protein>
    <submittedName>
        <fullName evidence="1">Uncharacterized protein</fullName>
    </submittedName>
</protein>
<dbReference type="EMBL" id="SLVX01000004">
    <property type="protein sequence ID" value="TCN46657.1"/>
    <property type="molecule type" value="Genomic_DNA"/>
</dbReference>
<organism evidence="1 2">
    <name type="scientific">Shinella granuli</name>
    <dbReference type="NCBI Taxonomy" id="323621"/>
    <lineage>
        <taxon>Bacteria</taxon>
        <taxon>Pseudomonadati</taxon>
        <taxon>Pseudomonadota</taxon>
        <taxon>Alphaproteobacteria</taxon>
        <taxon>Hyphomicrobiales</taxon>
        <taxon>Rhizobiaceae</taxon>
        <taxon>Shinella</taxon>
    </lineage>
</organism>
<proteinExistence type="predicted"/>
<dbReference type="RefSeq" id="WP_133033970.1">
    <property type="nucleotide sequence ID" value="NZ_BAABEI010000012.1"/>
</dbReference>
<evidence type="ECO:0000313" key="2">
    <source>
        <dbReference type="Proteomes" id="UP000295351"/>
    </source>
</evidence>
<reference evidence="1 2" key="1">
    <citation type="submission" date="2019-03" db="EMBL/GenBank/DDBJ databases">
        <title>Genomic Encyclopedia of Type Strains, Phase IV (KMG-IV): sequencing the most valuable type-strain genomes for metagenomic binning, comparative biology and taxonomic classification.</title>
        <authorList>
            <person name="Goeker M."/>
        </authorList>
    </citation>
    <scope>NUCLEOTIDE SEQUENCE [LARGE SCALE GENOMIC DNA]</scope>
    <source>
        <strain evidence="1 2">DSM 18401</strain>
    </source>
</reference>
<sequence>MAKGARQKRSMETKRYAIRMQPNLEWAIYDVFTGATAKPSSWPLVDLPLEKALEYCGFLNSIDRFRRSSRQ</sequence>
<dbReference type="AlphaFoldDB" id="A0A4R2CY36"/>
<comment type="caution">
    <text evidence="1">The sequence shown here is derived from an EMBL/GenBank/DDBJ whole genome shotgun (WGS) entry which is preliminary data.</text>
</comment>
<evidence type="ECO:0000313" key="1">
    <source>
        <dbReference type="EMBL" id="TCN46657.1"/>
    </source>
</evidence>
<gene>
    <name evidence="1" type="ORF">EV665_104335</name>
</gene>
<dbReference type="Proteomes" id="UP000295351">
    <property type="component" value="Unassembled WGS sequence"/>
</dbReference>